<dbReference type="CDD" id="cd01562">
    <property type="entry name" value="Thr-dehyd"/>
    <property type="match status" value="1"/>
</dbReference>
<keyword evidence="7 12" id="KW-0412">Isoleucine biosynthesis</keyword>
<dbReference type="InterPro" id="IPR038110">
    <property type="entry name" value="TD_ACT-like_sf"/>
</dbReference>
<comment type="subunit">
    <text evidence="5">Homotetramer.</text>
</comment>
<proteinExistence type="inferred from homology"/>
<dbReference type="GO" id="GO:0006567">
    <property type="term" value="P:L-threonine catabolic process"/>
    <property type="evidence" value="ECO:0007669"/>
    <property type="project" value="TreeGrafter"/>
</dbReference>
<dbReference type="FunFam" id="3.40.50.1100:FF:000008">
    <property type="entry name" value="L-threonine dehydratase"/>
    <property type="match status" value="1"/>
</dbReference>
<evidence type="ECO:0000256" key="8">
    <source>
        <dbReference type="ARBA" id="ARBA00022737"/>
    </source>
</evidence>
<keyword evidence="6 12" id="KW-0028">Amino-acid biosynthesis</keyword>
<name>A0A1R1XWU8_9FUNG</name>
<evidence type="ECO:0000256" key="11">
    <source>
        <dbReference type="ARBA" id="ARBA00023304"/>
    </source>
</evidence>
<dbReference type="InterPro" id="IPR036052">
    <property type="entry name" value="TrpB-like_PALP_sf"/>
</dbReference>
<dbReference type="GO" id="GO:0003941">
    <property type="term" value="F:L-serine ammonia-lyase activity"/>
    <property type="evidence" value="ECO:0007669"/>
    <property type="project" value="TreeGrafter"/>
</dbReference>
<evidence type="ECO:0000256" key="7">
    <source>
        <dbReference type="ARBA" id="ARBA00022624"/>
    </source>
</evidence>
<evidence type="ECO:0000256" key="2">
    <source>
        <dbReference type="ARBA" id="ARBA00001933"/>
    </source>
</evidence>
<evidence type="ECO:0000256" key="10">
    <source>
        <dbReference type="ARBA" id="ARBA00023239"/>
    </source>
</evidence>
<comment type="catalytic activity">
    <reaction evidence="1 12">
        <text>L-threonine = 2-oxobutanoate + NH4(+)</text>
        <dbReference type="Rhea" id="RHEA:22108"/>
        <dbReference type="ChEBI" id="CHEBI:16763"/>
        <dbReference type="ChEBI" id="CHEBI:28938"/>
        <dbReference type="ChEBI" id="CHEBI:57926"/>
        <dbReference type="EC" id="4.3.1.19"/>
    </reaction>
</comment>
<evidence type="ECO:0000256" key="9">
    <source>
        <dbReference type="ARBA" id="ARBA00022898"/>
    </source>
</evidence>
<feature type="domain" description="ACT-like" evidence="13">
    <location>
        <begin position="351"/>
        <end position="423"/>
    </location>
</feature>
<dbReference type="FunFam" id="3.40.1020.10:FF:000001">
    <property type="entry name" value="L-threonine dehydratase"/>
    <property type="match status" value="1"/>
</dbReference>
<keyword evidence="8" id="KW-0677">Repeat</keyword>
<dbReference type="InterPro" id="IPR001926">
    <property type="entry name" value="TrpB-like_PALP"/>
</dbReference>
<keyword evidence="11 12" id="KW-0100">Branched-chain amino acid biosynthesis</keyword>
<dbReference type="AlphaFoldDB" id="A0A1R1XWU8"/>
<dbReference type="EMBL" id="LSSN01001571">
    <property type="protein sequence ID" value="OMJ19130.1"/>
    <property type="molecule type" value="Genomic_DNA"/>
</dbReference>
<dbReference type="SUPFAM" id="SSF53686">
    <property type="entry name" value="Tryptophan synthase beta subunit-like PLP-dependent enzymes"/>
    <property type="match status" value="1"/>
</dbReference>
<evidence type="ECO:0000256" key="6">
    <source>
        <dbReference type="ARBA" id="ARBA00022605"/>
    </source>
</evidence>
<dbReference type="Pfam" id="PF00291">
    <property type="entry name" value="PALP"/>
    <property type="match status" value="1"/>
</dbReference>
<dbReference type="CDD" id="cd04907">
    <property type="entry name" value="ACT_ThrD-I_2"/>
    <property type="match status" value="1"/>
</dbReference>
<sequence>MTQEAVDKLIDITNSQIKTLKSSNDYMSMILSSYVYDVAKVTPLTHALNLSEKTGNKIMLKREDLQPIFSFKIRGAYNKISSLTEDEKARGVVACSAGNHAQGVAYAARHLGIKAKIVMPLLTPEIKWKNVQNMGSEVILFGDDFDGAKAECERLCKEEGLTNIPPFDDPHVIAGQGTVGVEILRQIRPSEIYAIFTAVGGGGLISGIAAYVKRICPQIKIIGVETVDSDAMYQSLKAGKPTLLDEVGLFAEGAAVRIVGEENHKVSSEFVDEIILVTNDEICAAIKDVFEDTRSVLETAGALGTAGMKKYIELHNLKNKTLVSVASGANINFDRLSFVAERAELGEKREVLVSVVIPETPGSFYKLYQAVHPNNVTEFSYRYSDSSKANIFMSFNVKNRAVELPAILDKMTSLGFEVTDISDNELAKDHGRYMIGGKNHIDDEHLFSFQFPERPGALNKFLSGIQSSWNISLFHYRNKGHDTGRVLAGIQVPPGPGQKENEMPPNFYEFLKNLGYTYTDETNNPVFKQFFN</sequence>
<dbReference type="PANTHER" id="PTHR48078:SF11">
    <property type="entry name" value="THREONINE DEHYDRATASE, MITOCHONDRIAL"/>
    <property type="match status" value="1"/>
</dbReference>
<dbReference type="PROSITE" id="PS51672">
    <property type="entry name" value="ACT_LIKE"/>
    <property type="match status" value="2"/>
</dbReference>
<evidence type="ECO:0000256" key="4">
    <source>
        <dbReference type="ARBA" id="ARBA00010869"/>
    </source>
</evidence>
<keyword evidence="10 12" id="KW-0456">Lyase</keyword>
<dbReference type="UniPathway" id="UPA00047">
    <property type="reaction ID" value="UER00054"/>
</dbReference>
<evidence type="ECO:0000259" key="13">
    <source>
        <dbReference type="PROSITE" id="PS51672"/>
    </source>
</evidence>
<keyword evidence="9 12" id="KW-0663">Pyridoxal phosphate</keyword>
<comment type="pathway">
    <text evidence="3 12">Amino-acid biosynthesis; L-isoleucine biosynthesis; 2-oxobutanoate from L-threonine: step 1/1.</text>
</comment>
<dbReference type="Pfam" id="PF00585">
    <property type="entry name" value="Thr_dehydrat_C"/>
    <property type="match status" value="2"/>
</dbReference>
<dbReference type="EC" id="4.3.1.19" evidence="12"/>
<evidence type="ECO:0000256" key="3">
    <source>
        <dbReference type="ARBA" id="ARBA00004810"/>
    </source>
</evidence>
<dbReference type="Gene3D" id="3.40.1020.10">
    <property type="entry name" value="Biosynthetic Threonine Deaminase, Domain 3"/>
    <property type="match status" value="1"/>
</dbReference>
<dbReference type="GO" id="GO:0006565">
    <property type="term" value="P:L-serine catabolic process"/>
    <property type="evidence" value="ECO:0007669"/>
    <property type="project" value="TreeGrafter"/>
</dbReference>
<dbReference type="PANTHER" id="PTHR48078">
    <property type="entry name" value="THREONINE DEHYDRATASE, MITOCHONDRIAL-RELATED"/>
    <property type="match status" value="1"/>
</dbReference>
<dbReference type="Proteomes" id="UP000187283">
    <property type="component" value="Unassembled WGS sequence"/>
</dbReference>
<dbReference type="GO" id="GO:0009097">
    <property type="term" value="P:isoleucine biosynthetic process"/>
    <property type="evidence" value="ECO:0007669"/>
    <property type="project" value="UniProtKB-UniRule"/>
</dbReference>
<dbReference type="SUPFAM" id="SSF55021">
    <property type="entry name" value="ACT-like"/>
    <property type="match status" value="1"/>
</dbReference>
<accession>A0A1R1XWU8</accession>
<dbReference type="OrthoDB" id="4418812at2759"/>
<comment type="caution">
    <text evidence="14">The sequence shown here is derived from an EMBL/GenBank/DDBJ whole genome shotgun (WGS) entry which is preliminary data.</text>
</comment>
<keyword evidence="15" id="KW-1185">Reference proteome</keyword>
<comment type="cofactor">
    <cofactor evidence="2 12">
        <name>pyridoxal 5'-phosphate</name>
        <dbReference type="ChEBI" id="CHEBI:597326"/>
    </cofactor>
</comment>
<organism evidence="14 15">
    <name type="scientific">Smittium culicis</name>
    <dbReference type="NCBI Taxonomy" id="133412"/>
    <lineage>
        <taxon>Eukaryota</taxon>
        <taxon>Fungi</taxon>
        <taxon>Fungi incertae sedis</taxon>
        <taxon>Zoopagomycota</taxon>
        <taxon>Kickxellomycotina</taxon>
        <taxon>Harpellomycetes</taxon>
        <taxon>Harpellales</taxon>
        <taxon>Legeriomycetaceae</taxon>
        <taxon>Smittium</taxon>
    </lineage>
</organism>
<evidence type="ECO:0000313" key="14">
    <source>
        <dbReference type="EMBL" id="OMJ19130.1"/>
    </source>
</evidence>
<protein>
    <recommendedName>
        <fullName evidence="12">Threonine dehydratase</fullName>
        <ecNumber evidence="12">4.3.1.19</ecNumber>
    </recommendedName>
    <alternativeName>
        <fullName evidence="12">Threonine deaminase</fullName>
    </alternativeName>
</protein>
<dbReference type="Gene3D" id="3.40.50.1100">
    <property type="match status" value="2"/>
</dbReference>
<dbReference type="InterPro" id="IPR050147">
    <property type="entry name" value="Ser/Thr_Dehydratase"/>
</dbReference>
<dbReference type="GO" id="GO:0004794">
    <property type="term" value="F:threonine deaminase activity"/>
    <property type="evidence" value="ECO:0007669"/>
    <property type="project" value="UniProtKB-UniRule"/>
</dbReference>
<dbReference type="NCBIfam" id="NF006674">
    <property type="entry name" value="PRK09224.1"/>
    <property type="match status" value="1"/>
</dbReference>
<evidence type="ECO:0000313" key="15">
    <source>
        <dbReference type="Proteomes" id="UP000187283"/>
    </source>
</evidence>
<reference evidence="14 15" key="1">
    <citation type="submission" date="2017-01" db="EMBL/GenBank/DDBJ databases">
        <authorList>
            <person name="Mah S.A."/>
            <person name="Swanson W.J."/>
            <person name="Moy G.W."/>
            <person name="Vacquier V.D."/>
        </authorList>
    </citation>
    <scope>NUCLEOTIDE SEQUENCE [LARGE SCALE GENOMIC DNA]</scope>
    <source>
        <strain evidence="14 15">GSMNP</strain>
    </source>
</reference>
<comment type="similarity">
    <text evidence="4 12">Belongs to the serine/threonine dehydratase family.</text>
</comment>
<feature type="domain" description="ACT-like" evidence="13">
    <location>
        <begin position="445"/>
        <end position="523"/>
    </location>
</feature>
<dbReference type="InterPro" id="IPR005787">
    <property type="entry name" value="Thr_deHydtase_biosynth"/>
</dbReference>
<dbReference type="NCBIfam" id="TIGR01124">
    <property type="entry name" value="ilvA_2Cterm"/>
    <property type="match status" value="1"/>
</dbReference>
<evidence type="ECO:0000256" key="12">
    <source>
        <dbReference type="RuleBase" id="RU362012"/>
    </source>
</evidence>
<dbReference type="InterPro" id="IPR045865">
    <property type="entry name" value="ACT-like_dom_sf"/>
</dbReference>
<evidence type="ECO:0000256" key="5">
    <source>
        <dbReference type="ARBA" id="ARBA00011881"/>
    </source>
</evidence>
<evidence type="ECO:0000256" key="1">
    <source>
        <dbReference type="ARBA" id="ARBA00001274"/>
    </source>
</evidence>
<gene>
    <name evidence="14" type="ORF">AYI70_g4914</name>
</gene>
<dbReference type="STRING" id="133412.A0A1R1XWU8"/>
<dbReference type="InterPro" id="IPR001721">
    <property type="entry name" value="TD_ACT-like"/>
</dbReference>
<dbReference type="CDD" id="cd04906">
    <property type="entry name" value="ACT_ThrD-I_1"/>
    <property type="match status" value="1"/>
</dbReference>